<accession>A0A2G9F7C2</accession>
<evidence type="ECO:0000259" key="1">
    <source>
        <dbReference type="Pfam" id="PF18735"/>
    </source>
</evidence>
<feature type="domain" description="RiboL-PSP-HEPN" evidence="1">
    <location>
        <begin position="15"/>
        <end position="210"/>
    </location>
</feature>
<evidence type="ECO:0000313" key="2">
    <source>
        <dbReference type="EMBL" id="PIM88965.1"/>
    </source>
</evidence>
<name>A0A2G9F7C2_9FUSO</name>
<proteinExistence type="predicted"/>
<dbReference type="InterPro" id="IPR041519">
    <property type="entry name" value="HEPN_RiboL-PSP"/>
</dbReference>
<dbReference type="RefSeq" id="WP_158410733.1">
    <property type="nucleotide sequence ID" value="NZ_CP056023.1"/>
</dbReference>
<dbReference type="AlphaFoldDB" id="A0A2G9F7C2"/>
<evidence type="ECO:0000313" key="3">
    <source>
        <dbReference type="Proteomes" id="UP000230719"/>
    </source>
</evidence>
<protein>
    <recommendedName>
        <fullName evidence="1">RiboL-PSP-HEPN domain-containing protein</fullName>
    </recommendedName>
</protein>
<comment type="caution">
    <text evidence="2">The sequence shown here is derived from an EMBL/GenBank/DDBJ whole genome shotgun (WGS) entry which is preliminary data.</text>
</comment>
<organism evidence="2 3">
    <name type="scientific">Fusobacterium animalis</name>
    <dbReference type="NCBI Taxonomy" id="76859"/>
    <lineage>
        <taxon>Bacteria</taxon>
        <taxon>Fusobacteriati</taxon>
        <taxon>Fusobacteriota</taxon>
        <taxon>Fusobacteriia</taxon>
        <taxon>Fusobacteriales</taxon>
        <taxon>Fusobacteriaceae</taxon>
        <taxon>Fusobacterium</taxon>
    </lineage>
</organism>
<sequence>MNKKEELLEENSRSFENRKKEIENYFLFLKNQNNIIDNNIKDSLNKSFILLLYAHWEGFIKEITKNYFSFITLQKRTLKDMTDNFYWIHFKDLLKNYTVSNKIILEKELLEQILNIEKKFKINVSEEFFLKYILGTENNLKSENYKNICNIINYECDDTTGKFKRILDKLVHNRNSIAHTGNKATENTFTDILDIEDMKENIVKEMENFLIFLERNINDKNYLKTSMHN</sequence>
<dbReference type="Pfam" id="PF18735">
    <property type="entry name" value="HEPN_RiboL-PSP"/>
    <property type="match status" value="1"/>
</dbReference>
<gene>
    <name evidence="2" type="ORF">CI114_10170</name>
</gene>
<reference evidence="2 3" key="1">
    <citation type="submission" date="2017-08" db="EMBL/GenBank/DDBJ databases">
        <title>Analysis of Fusobacterium persistence and antibiotic response in human colorectal.</title>
        <authorList>
            <person name="Bullman S."/>
        </authorList>
    </citation>
    <scope>NUCLEOTIDE SEQUENCE [LARGE SCALE GENOMIC DNA]</scope>
    <source>
        <strain evidence="2 3">P2_CP</strain>
    </source>
</reference>
<dbReference type="Proteomes" id="UP000230719">
    <property type="component" value="Unassembled WGS sequence"/>
</dbReference>
<dbReference type="EMBL" id="NPND01000040">
    <property type="protein sequence ID" value="PIM88965.1"/>
    <property type="molecule type" value="Genomic_DNA"/>
</dbReference>